<proteinExistence type="predicted"/>
<protein>
    <recommendedName>
        <fullName evidence="4">DUF3667 domain-containing protein</fullName>
    </recommendedName>
</protein>
<evidence type="ECO:0000256" key="1">
    <source>
        <dbReference type="SAM" id="Phobius"/>
    </source>
</evidence>
<organism evidence="2 3">
    <name type="scientific">Moheibacter stercoris</name>
    <dbReference type="NCBI Taxonomy" id="1628251"/>
    <lineage>
        <taxon>Bacteria</taxon>
        <taxon>Pseudomonadati</taxon>
        <taxon>Bacteroidota</taxon>
        <taxon>Flavobacteriia</taxon>
        <taxon>Flavobacteriales</taxon>
        <taxon>Weeksellaceae</taxon>
        <taxon>Moheibacter</taxon>
    </lineage>
</organism>
<dbReference type="Pfam" id="PF12412">
    <property type="entry name" value="DUF3667"/>
    <property type="match status" value="1"/>
</dbReference>
<gene>
    <name evidence="2" type="ORF">ABID46_001393</name>
</gene>
<keyword evidence="1" id="KW-1133">Transmembrane helix</keyword>
<dbReference type="SUPFAM" id="SSF144206">
    <property type="entry name" value="NOB1 zinc finger-like"/>
    <property type="match status" value="1"/>
</dbReference>
<feature type="transmembrane region" description="Helical" evidence="1">
    <location>
        <begin position="125"/>
        <end position="148"/>
    </location>
</feature>
<evidence type="ECO:0008006" key="4">
    <source>
        <dbReference type="Google" id="ProtNLM"/>
    </source>
</evidence>
<dbReference type="InterPro" id="IPR022134">
    <property type="entry name" value="DUF3667"/>
</dbReference>
<sequence length="255" mass="29528">MEICQNCQHEINLNYCPNCGQKKYKRIDATYLKDEIQYTLLHTNKGFFYTLKKIISKPGQTTKEYLDGNRVNHYKPLLLVFVLTGISTFISYKVLNMGDVMTSFFEEAYKEAGNQTFSQNYTAFLYNYTTLIIMSFLPFFALSSYLAFKKQGHNYFEHVIINSFFYVLYTIAIIFIISPILYFIKDPQTYLLISFGATILGYPLIIWFYKGLYPQLSIGQLLGKTTLMAIYAIIIYLAVSIFSGIVVTIFKVILN</sequence>
<name>A0ABV2LW14_9FLAO</name>
<dbReference type="EMBL" id="JBEPMO010000006">
    <property type="protein sequence ID" value="MET3731812.1"/>
    <property type="molecule type" value="Genomic_DNA"/>
</dbReference>
<keyword evidence="3" id="KW-1185">Reference proteome</keyword>
<dbReference type="InterPro" id="IPR036283">
    <property type="entry name" value="NOB1_Zf-like_sf"/>
</dbReference>
<comment type="caution">
    <text evidence="2">The sequence shown here is derived from an EMBL/GenBank/DDBJ whole genome shotgun (WGS) entry which is preliminary data.</text>
</comment>
<keyword evidence="1" id="KW-0472">Membrane</keyword>
<reference evidence="2 3" key="1">
    <citation type="submission" date="2024-06" db="EMBL/GenBank/DDBJ databases">
        <title>Genomic Encyclopedia of Type Strains, Phase IV (KMG-IV): sequencing the most valuable type-strain genomes for metagenomic binning, comparative biology and taxonomic classification.</title>
        <authorList>
            <person name="Goeker M."/>
        </authorList>
    </citation>
    <scope>NUCLEOTIDE SEQUENCE [LARGE SCALE GENOMIC DNA]</scope>
    <source>
        <strain evidence="2 3">DSM 29388</strain>
    </source>
</reference>
<accession>A0ABV2LW14</accession>
<evidence type="ECO:0000313" key="3">
    <source>
        <dbReference type="Proteomes" id="UP001549146"/>
    </source>
</evidence>
<feature type="transmembrane region" description="Helical" evidence="1">
    <location>
        <begin position="160"/>
        <end position="184"/>
    </location>
</feature>
<dbReference type="Proteomes" id="UP001549146">
    <property type="component" value="Unassembled WGS sequence"/>
</dbReference>
<evidence type="ECO:0000313" key="2">
    <source>
        <dbReference type="EMBL" id="MET3731812.1"/>
    </source>
</evidence>
<feature type="transmembrane region" description="Helical" evidence="1">
    <location>
        <begin position="230"/>
        <end position="254"/>
    </location>
</feature>
<keyword evidence="1" id="KW-0812">Transmembrane</keyword>
<feature type="transmembrane region" description="Helical" evidence="1">
    <location>
        <begin position="190"/>
        <end position="209"/>
    </location>
</feature>
<dbReference type="RefSeq" id="WP_354508428.1">
    <property type="nucleotide sequence ID" value="NZ_JBEPMO010000006.1"/>
</dbReference>